<proteinExistence type="predicted"/>
<accession>A0A6M3JJD9</accession>
<reference evidence="2" key="1">
    <citation type="submission" date="2020-03" db="EMBL/GenBank/DDBJ databases">
        <title>The deep terrestrial virosphere.</title>
        <authorList>
            <person name="Holmfeldt K."/>
            <person name="Nilsson E."/>
            <person name="Simone D."/>
            <person name="Lopez-Fernandez M."/>
            <person name="Wu X."/>
            <person name="de Brujin I."/>
            <person name="Lundin D."/>
            <person name="Andersson A."/>
            <person name="Bertilsson S."/>
            <person name="Dopson M."/>
        </authorList>
    </citation>
    <scope>NUCLEOTIDE SEQUENCE</scope>
    <source>
        <strain evidence="2">MM415A04049</strain>
        <strain evidence="1">MM415B00505</strain>
    </source>
</reference>
<evidence type="ECO:0000313" key="2">
    <source>
        <dbReference type="EMBL" id="QJA70033.1"/>
    </source>
</evidence>
<dbReference type="EMBL" id="MT141518">
    <property type="protein sequence ID" value="QJA64377.1"/>
    <property type="molecule type" value="Genomic_DNA"/>
</dbReference>
<organism evidence="2">
    <name type="scientific">viral metagenome</name>
    <dbReference type="NCBI Taxonomy" id="1070528"/>
    <lineage>
        <taxon>unclassified sequences</taxon>
        <taxon>metagenomes</taxon>
        <taxon>organismal metagenomes</taxon>
    </lineage>
</organism>
<gene>
    <name evidence="2" type="ORF">MM415A04049_0007</name>
    <name evidence="1" type="ORF">MM415B00505_0041</name>
</gene>
<protein>
    <submittedName>
        <fullName evidence="2">Uncharacterized protein</fullName>
    </submittedName>
</protein>
<dbReference type="EMBL" id="MT141758">
    <property type="protein sequence ID" value="QJA70033.1"/>
    <property type="molecule type" value="Genomic_DNA"/>
</dbReference>
<dbReference type="AlphaFoldDB" id="A0A6M3JJD9"/>
<name>A0A6M3JJD9_9ZZZZ</name>
<sequence length="81" mass="9352">MKRVGIQLYIGCKVIKATKMDELSFLTEIKQQPTVEGQETRPGYYVEYPDGYQSWSPVEAFENAYRVITPQEAAFMLPEIE</sequence>
<evidence type="ECO:0000313" key="1">
    <source>
        <dbReference type="EMBL" id="QJA64377.1"/>
    </source>
</evidence>